<evidence type="ECO:0000256" key="1">
    <source>
        <dbReference type="SAM" id="MobiDB-lite"/>
    </source>
</evidence>
<dbReference type="InterPro" id="IPR042070">
    <property type="entry name" value="PucR_C-HTH_sf"/>
</dbReference>
<dbReference type="InterPro" id="IPR025736">
    <property type="entry name" value="PucR_C-HTH_dom"/>
</dbReference>
<dbReference type="Pfam" id="PF13556">
    <property type="entry name" value="HTH_30"/>
    <property type="match status" value="1"/>
</dbReference>
<reference evidence="4 5" key="1">
    <citation type="submission" date="2016-11" db="EMBL/GenBank/DDBJ databases">
        <authorList>
            <person name="Jaros S."/>
            <person name="Januszkiewicz K."/>
            <person name="Wedrychowicz H."/>
        </authorList>
    </citation>
    <scope>NUCLEOTIDE SEQUENCE [LARGE SCALE GENOMIC DNA]</scope>
    <source>
        <strain evidence="4 5">DSM 46144</strain>
    </source>
</reference>
<evidence type="ECO:0000313" key="4">
    <source>
        <dbReference type="EMBL" id="SHN41915.1"/>
    </source>
</evidence>
<dbReference type="EMBL" id="FRCS01000008">
    <property type="protein sequence ID" value="SHN41915.1"/>
    <property type="molecule type" value="Genomic_DNA"/>
</dbReference>
<evidence type="ECO:0000259" key="2">
    <source>
        <dbReference type="Pfam" id="PF13556"/>
    </source>
</evidence>
<dbReference type="AlphaFoldDB" id="A0A1M7R6E8"/>
<dbReference type="InterPro" id="IPR051448">
    <property type="entry name" value="CdaR-like_regulators"/>
</dbReference>
<proteinExistence type="predicted"/>
<dbReference type="RefSeq" id="WP_073260289.1">
    <property type="nucleotide sequence ID" value="NZ_FRCS01000008.1"/>
</dbReference>
<evidence type="ECO:0000259" key="3">
    <source>
        <dbReference type="Pfam" id="PF14361"/>
    </source>
</evidence>
<dbReference type="Proteomes" id="UP000184440">
    <property type="component" value="Unassembled WGS sequence"/>
</dbReference>
<sequence>MPDPDQPPPLTHRARVRRLTDAVDRDAVAIAVIRALRASRGIDSTGRGIDGTDQSASHSTGQSTGRPADAEGTASEREGNPRWAAVTPVVRDHVRMFTRMLLSGTQPTRSELRALALRAAAASQSPVEELLHSYRIGSEAACRAVRSAAGPDDLAAVLTVTEEMMAYVNLMTAAVVQASLDDRDLRRSERERRFRRLFDAIDGAAALTPDLVELAEDIGLSTTGPYLPFAAARRGAGAAEHARLAAELTAAGGMLAFSEGERIDGICGAPSQLDWLTEADGVAVAVGTGASRGRLAAACRDLHVVIDVAVRRGRTGPIGLADFAPEVLVELCPEVSDALTARIYDPLPAELQATLHALVAFGFDRTTTAATLHIHRNTLLYRLGRIEERLGLDLSRAADQVSIYLATLRRDRIRGAQPTAIAARRAGTHPRERVRLAVAGSSGRPESWRNERADP</sequence>
<dbReference type="InterPro" id="IPR025751">
    <property type="entry name" value="RsbRD_N_dom"/>
</dbReference>
<dbReference type="Pfam" id="PF14361">
    <property type="entry name" value="RsbRD_N"/>
    <property type="match status" value="1"/>
</dbReference>
<dbReference type="PANTHER" id="PTHR33744">
    <property type="entry name" value="CARBOHYDRATE DIACID REGULATOR"/>
    <property type="match status" value="1"/>
</dbReference>
<gene>
    <name evidence="4" type="ORF">SAMN05443668_10818</name>
</gene>
<feature type="region of interest" description="Disordered" evidence="1">
    <location>
        <begin position="42"/>
        <end position="85"/>
    </location>
</feature>
<dbReference type="STRING" id="134849.SAMN05443668_10818"/>
<accession>A0A1M7R6E8</accession>
<dbReference type="Gene3D" id="1.10.10.2840">
    <property type="entry name" value="PucR C-terminal helix-turn-helix domain"/>
    <property type="match status" value="1"/>
</dbReference>
<name>A0A1M7R6E8_9ACTN</name>
<feature type="compositionally biased region" description="Polar residues" evidence="1">
    <location>
        <begin position="52"/>
        <end position="65"/>
    </location>
</feature>
<keyword evidence="5" id="KW-1185">Reference proteome</keyword>
<protein>
    <submittedName>
        <fullName evidence="4">PucR C-terminal helix-turn-helix domain-containing protein</fullName>
    </submittedName>
</protein>
<organism evidence="4 5">
    <name type="scientific">Cryptosporangium aurantiacum</name>
    <dbReference type="NCBI Taxonomy" id="134849"/>
    <lineage>
        <taxon>Bacteria</taxon>
        <taxon>Bacillati</taxon>
        <taxon>Actinomycetota</taxon>
        <taxon>Actinomycetes</taxon>
        <taxon>Cryptosporangiales</taxon>
        <taxon>Cryptosporangiaceae</taxon>
        <taxon>Cryptosporangium</taxon>
    </lineage>
</organism>
<evidence type="ECO:0000313" key="5">
    <source>
        <dbReference type="Proteomes" id="UP000184440"/>
    </source>
</evidence>
<feature type="domain" description="RsbT co-antagonist protein RsbRD N-terminal" evidence="3">
    <location>
        <begin position="84"/>
        <end position="193"/>
    </location>
</feature>
<dbReference type="OrthoDB" id="33973at2"/>
<feature type="domain" description="PucR C-terminal helix-turn-helix" evidence="2">
    <location>
        <begin position="352"/>
        <end position="407"/>
    </location>
</feature>